<evidence type="ECO:0000256" key="1">
    <source>
        <dbReference type="SAM" id="MobiDB-lite"/>
    </source>
</evidence>
<dbReference type="EnsemblMetazoa" id="XM_030977505">
    <property type="protein sequence ID" value="XP_030833365"/>
    <property type="gene ID" value="LOC105441149"/>
</dbReference>
<feature type="compositionally biased region" description="Basic and acidic residues" evidence="1">
    <location>
        <begin position="905"/>
        <end position="917"/>
    </location>
</feature>
<dbReference type="InterPro" id="IPR001879">
    <property type="entry name" value="GPCR_2_extracellular_dom"/>
</dbReference>
<accession>A0A7M7N9Y2</accession>
<evidence type="ECO:0000256" key="2">
    <source>
        <dbReference type="SAM" id="Phobius"/>
    </source>
</evidence>
<dbReference type="PROSITE" id="PS50227">
    <property type="entry name" value="G_PROTEIN_RECEP_F2_3"/>
    <property type="match status" value="1"/>
</dbReference>
<protein>
    <recommendedName>
        <fullName evidence="3">G-protein coupled receptors family 2 profile 1 domain-containing protein</fullName>
    </recommendedName>
</protein>
<dbReference type="Gene3D" id="4.10.1240.10">
    <property type="entry name" value="GPCR, family 2, extracellular hormone receptor domain"/>
    <property type="match status" value="1"/>
</dbReference>
<name>A0A7M7N9Y2_STRPU</name>
<reference evidence="5" key="1">
    <citation type="submission" date="2015-02" db="EMBL/GenBank/DDBJ databases">
        <title>Genome sequencing for Strongylocentrotus purpuratus.</title>
        <authorList>
            <person name="Murali S."/>
            <person name="Liu Y."/>
            <person name="Vee V."/>
            <person name="English A."/>
            <person name="Wang M."/>
            <person name="Skinner E."/>
            <person name="Han Y."/>
            <person name="Muzny D.M."/>
            <person name="Worley K.C."/>
            <person name="Gibbs R.A."/>
        </authorList>
    </citation>
    <scope>NUCLEOTIDE SEQUENCE</scope>
</reference>
<dbReference type="GO" id="GO:0004930">
    <property type="term" value="F:G protein-coupled receptor activity"/>
    <property type="evidence" value="ECO:0007669"/>
    <property type="project" value="InterPro"/>
</dbReference>
<feature type="compositionally biased region" description="Polar residues" evidence="1">
    <location>
        <begin position="860"/>
        <end position="871"/>
    </location>
</feature>
<feature type="compositionally biased region" description="Basic and acidic residues" evidence="1">
    <location>
        <begin position="1036"/>
        <end position="1050"/>
    </location>
</feature>
<feature type="compositionally biased region" description="Basic and acidic residues" evidence="1">
    <location>
        <begin position="651"/>
        <end position="682"/>
    </location>
</feature>
<keyword evidence="2" id="KW-0812">Transmembrane</keyword>
<feature type="region of interest" description="Disordered" evidence="1">
    <location>
        <begin position="705"/>
        <end position="743"/>
    </location>
</feature>
<sequence length="1072" mass="118769">MVSPSLFENSFTFKGTSDILSATFVYSHTESVGDISKKSSRLINSFPAERSKTPTDSQAILPVSESGSLVTIAPSSTVLKHYSMETDSSDTQSGSEIKRTVQYTSGSMVSPVTSQIPSTGEGLISVHSSVNPIDISTYSNAAKGQETLSPKDALNTNTLKFSELKTTGIKSTVPLTTSNAPTLSTKLALATTPQSTYTVHCDPHGPGEALTPNCTTPVTQETPVEGSFNDTHVLDEVCMAEIYAGQRWEQTPVGHTAVTQCLQNPYEIITRLCLSSRLWAEPDIEACSIPPIGQQLDDLFLQAVDALLLKENVEKWSHIAGAGEEVVKLIEAVDTFAARTSGNECHLSLNPTSSIKTFEGVYQNIVFLKMQFKTESYEGGIYSGGDAEIVVNSNFYTSNGMLNDTVTSVIAFYPTIASLVERIRTGSDQSVSQVYPTIVTASTIHQTTSDHNIQFTSPFCMSFTSVLQDQSTSWQCAFITRSTTVSPLLPIGVTLAFWIDDFGGANGHCWLHENAQISAIVATALVAMTNICLLIGLHPHLRRSRKTFPRGYLRTKPYRKGIRSEIQCNMLCLVVLTLCWTCGLLFLTRTTSSILRYIFSALAITQSLGFVVAHNFVCSPMKTALKHASRESWRQHIAASVPTSTSVSQIRPERDIGMKHHDDQTRREHGSKGEDAMSRVKSEVTTSASSAFRWRIEHWRRRTNVSNTDQSRRTMSTSIGTDSRRLGSSSTQQRDRRDTLSIPIEENDLDLELTRSLSKATSRSGHVGYHMGSVCGTERSSRTGNIVLEHMRLEPLKRVSLVGNETLREDQHRRSLDYRRSSRKMSSTDRPSLYDGTMDSWSQTGRYHGPNINTRKHSSFGVTSQRNTALNDSMCDPSSNHKRRYKKKSGRNTSRPPSLSSEQQAPRKDAARQETSREQYSASRNYEHQLCPCPEQESKELSMTYHQPRVDRHIDVSGGPSNITAPTIYGQLSHPYPGRDIQGSSKAYDLRGRGHLDPIRIKTTEQSGVSQREESMGPSYKGRERHMYDDLPGSENKPRGEVPAGSDERRARTRPRRKRKKKSHPSQGSGKT</sequence>
<evidence type="ECO:0000259" key="3">
    <source>
        <dbReference type="PROSITE" id="PS50227"/>
    </source>
</evidence>
<feature type="region of interest" description="Disordered" evidence="1">
    <location>
        <begin position="808"/>
        <end position="930"/>
    </location>
</feature>
<dbReference type="InParanoid" id="A0A7M7N9Y2"/>
<feature type="compositionally biased region" description="Polar residues" evidence="1">
    <location>
        <begin position="705"/>
        <end position="732"/>
    </location>
</feature>
<feature type="compositionally biased region" description="Basic and acidic residues" evidence="1">
    <location>
        <begin position="1011"/>
        <end position="1029"/>
    </location>
</feature>
<keyword evidence="5" id="KW-1185">Reference proteome</keyword>
<keyword evidence="2" id="KW-0472">Membrane</keyword>
<feature type="compositionally biased region" description="Basic and acidic residues" evidence="1">
    <location>
        <begin position="988"/>
        <end position="1003"/>
    </location>
</feature>
<dbReference type="RefSeq" id="XP_030833365.1">
    <property type="nucleotide sequence ID" value="XM_030977505.1"/>
</dbReference>
<dbReference type="KEGG" id="spu:105441149"/>
<dbReference type="OrthoDB" id="10661383at2759"/>
<dbReference type="SMART" id="SM00008">
    <property type="entry name" value="HormR"/>
    <property type="match status" value="1"/>
</dbReference>
<dbReference type="AlphaFoldDB" id="A0A7M7N9Y2"/>
<keyword evidence="2" id="KW-1133">Transmembrane helix</keyword>
<dbReference type="GeneID" id="105441149"/>
<feature type="transmembrane region" description="Helical" evidence="2">
    <location>
        <begin position="517"/>
        <end position="537"/>
    </location>
</feature>
<organism evidence="4 5">
    <name type="scientific">Strongylocentrotus purpuratus</name>
    <name type="common">Purple sea urchin</name>
    <dbReference type="NCBI Taxonomy" id="7668"/>
    <lineage>
        <taxon>Eukaryota</taxon>
        <taxon>Metazoa</taxon>
        <taxon>Echinodermata</taxon>
        <taxon>Eleutherozoa</taxon>
        <taxon>Echinozoa</taxon>
        <taxon>Echinoidea</taxon>
        <taxon>Euechinoidea</taxon>
        <taxon>Echinacea</taxon>
        <taxon>Camarodonta</taxon>
        <taxon>Echinidea</taxon>
        <taxon>Strongylocentrotidae</taxon>
        <taxon>Strongylocentrotus</taxon>
    </lineage>
</organism>
<feature type="region of interest" description="Disordered" evidence="1">
    <location>
        <begin position="642"/>
        <end position="684"/>
    </location>
</feature>
<feature type="compositionally biased region" description="Basic residues" evidence="1">
    <location>
        <begin position="1051"/>
        <end position="1064"/>
    </location>
</feature>
<feature type="compositionally biased region" description="Polar residues" evidence="1">
    <location>
        <begin position="891"/>
        <end position="904"/>
    </location>
</feature>
<feature type="transmembrane region" description="Helical" evidence="2">
    <location>
        <begin position="568"/>
        <end position="588"/>
    </location>
</feature>
<evidence type="ECO:0000313" key="4">
    <source>
        <dbReference type="EnsemblMetazoa" id="XP_030833365"/>
    </source>
</evidence>
<feature type="compositionally biased region" description="Basic residues" evidence="1">
    <location>
        <begin position="880"/>
        <end position="890"/>
    </location>
</feature>
<evidence type="ECO:0000313" key="5">
    <source>
        <dbReference type="Proteomes" id="UP000007110"/>
    </source>
</evidence>
<dbReference type="Proteomes" id="UP000007110">
    <property type="component" value="Unassembled WGS sequence"/>
</dbReference>
<dbReference type="InterPro" id="IPR036445">
    <property type="entry name" value="GPCR_2_extracell_dom_sf"/>
</dbReference>
<reference evidence="4" key="2">
    <citation type="submission" date="2021-01" db="UniProtKB">
        <authorList>
            <consortium name="EnsemblMetazoa"/>
        </authorList>
    </citation>
    <scope>IDENTIFICATION</scope>
</reference>
<dbReference type="GO" id="GO:0016020">
    <property type="term" value="C:membrane"/>
    <property type="evidence" value="ECO:0007669"/>
    <property type="project" value="InterPro"/>
</dbReference>
<feature type="compositionally biased region" description="Basic and acidic residues" evidence="1">
    <location>
        <begin position="808"/>
        <end position="820"/>
    </location>
</feature>
<feature type="region of interest" description="Disordered" evidence="1">
    <location>
        <begin position="971"/>
        <end position="1072"/>
    </location>
</feature>
<feature type="domain" description="G-protein coupled receptors family 2 profile 1" evidence="3">
    <location>
        <begin position="213"/>
        <end position="291"/>
    </location>
</feature>
<dbReference type="Gene3D" id="1.20.1070.10">
    <property type="entry name" value="Rhodopsin 7-helix transmembrane proteins"/>
    <property type="match status" value="1"/>
</dbReference>
<proteinExistence type="predicted"/>